<dbReference type="InterPro" id="IPR045068">
    <property type="entry name" value="BACURD1-3"/>
</dbReference>
<dbReference type="PROSITE" id="PS50097">
    <property type="entry name" value="BTB"/>
    <property type="match status" value="1"/>
</dbReference>
<dbReference type="InterPro" id="IPR003131">
    <property type="entry name" value="T1-type_BTB"/>
</dbReference>
<proteinExistence type="predicted"/>
<feature type="domain" description="BTB" evidence="1">
    <location>
        <begin position="23"/>
        <end position="91"/>
    </location>
</feature>
<evidence type="ECO:0000313" key="3">
    <source>
        <dbReference type="Proteomes" id="UP001390339"/>
    </source>
</evidence>
<dbReference type="Proteomes" id="UP001390339">
    <property type="component" value="Unassembled WGS sequence"/>
</dbReference>
<gene>
    <name evidence="2" type="ORF">PGQ11_011967</name>
</gene>
<evidence type="ECO:0000313" key="2">
    <source>
        <dbReference type="EMBL" id="KAK8856055.1"/>
    </source>
</evidence>
<dbReference type="InterPro" id="IPR011333">
    <property type="entry name" value="SKP1/BTB/POZ_sf"/>
</dbReference>
<dbReference type="PANTHER" id="PTHR11145:SF8">
    <property type="entry name" value="RE57120P"/>
    <property type="match status" value="1"/>
</dbReference>
<sequence length="225" mass="25613">MSLFSQEPPAPAAPTQMFSNNEAPIKLQVGECQFTTWKKTLTNESTFFASMFSGRWENVTLSDGAVFVDADGLVFKDVLSYLRFGNFPLFFDAVSKTFDYARYQRLLGAAKYFGIHRLAEWVRLRRYEDAFKVVREVSTFDIKKNSDTDLPDANAGEIHQYSGGWKIGWVYTCPNGIPGHFGLEGNCWDECGEEGTYKRVTHLKLSDVTTTYIWKPETCQGEKFP</sequence>
<dbReference type="SUPFAM" id="SSF54695">
    <property type="entry name" value="POZ domain"/>
    <property type="match status" value="1"/>
</dbReference>
<dbReference type="InterPro" id="IPR000210">
    <property type="entry name" value="BTB/POZ_dom"/>
</dbReference>
<keyword evidence="3" id="KW-1185">Reference proteome</keyword>
<comment type="caution">
    <text evidence="2">The sequence shown here is derived from an EMBL/GenBank/DDBJ whole genome shotgun (WGS) entry which is preliminary data.</text>
</comment>
<reference evidence="2 3" key="1">
    <citation type="journal article" date="2024" name="IMA Fungus">
        <title>Apiospora arundinis, a panoply of carbohydrate-active enzymes and secondary metabolites.</title>
        <authorList>
            <person name="Sorensen T."/>
            <person name="Petersen C."/>
            <person name="Muurmann A.T."/>
            <person name="Christiansen J.V."/>
            <person name="Brundto M.L."/>
            <person name="Overgaard C.K."/>
            <person name="Boysen A.T."/>
            <person name="Wollenberg R.D."/>
            <person name="Larsen T.O."/>
            <person name="Sorensen J.L."/>
            <person name="Nielsen K.L."/>
            <person name="Sondergaard T.E."/>
        </authorList>
    </citation>
    <scope>NUCLEOTIDE SEQUENCE [LARGE SCALE GENOMIC DNA]</scope>
    <source>
        <strain evidence="2 3">AAU 773</strain>
    </source>
</reference>
<dbReference type="Pfam" id="PF02214">
    <property type="entry name" value="BTB_2"/>
    <property type="match status" value="1"/>
</dbReference>
<organism evidence="2 3">
    <name type="scientific">Apiospora arundinis</name>
    <dbReference type="NCBI Taxonomy" id="335852"/>
    <lineage>
        <taxon>Eukaryota</taxon>
        <taxon>Fungi</taxon>
        <taxon>Dikarya</taxon>
        <taxon>Ascomycota</taxon>
        <taxon>Pezizomycotina</taxon>
        <taxon>Sordariomycetes</taxon>
        <taxon>Xylariomycetidae</taxon>
        <taxon>Amphisphaeriales</taxon>
        <taxon>Apiosporaceae</taxon>
        <taxon>Apiospora</taxon>
    </lineage>
</organism>
<accession>A0ABR2I240</accession>
<dbReference type="PANTHER" id="PTHR11145">
    <property type="entry name" value="BTB/POZ DOMAIN-CONTAINING ADAPTER FOR CUL3-MEDIATED RHOA DEGRADATION PROTEIN FAMILY MEMBER"/>
    <property type="match status" value="1"/>
</dbReference>
<name>A0ABR2I240_9PEZI</name>
<evidence type="ECO:0000259" key="1">
    <source>
        <dbReference type="PROSITE" id="PS50097"/>
    </source>
</evidence>
<dbReference type="EMBL" id="JAPCWZ010000007">
    <property type="protein sequence ID" value="KAK8856055.1"/>
    <property type="molecule type" value="Genomic_DNA"/>
</dbReference>
<protein>
    <submittedName>
        <fullName evidence="2">BTB/POZ domain-containing protein</fullName>
    </submittedName>
</protein>
<dbReference type="Gene3D" id="3.30.710.10">
    <property type="entry name" value="Potassium Channel Kv1.1, Chain A"/>
    <property type="match status" value="1"/>
</dbReference>